<comment type="caution">
    <text evidence="2">The sequence shown here is derived from an EMBL/GenBank/DDBJ whole genome shotgun (WGS) entry which is preliminary data.</text>
</comment>
<dbReference type="Proteomes" id="UP000683000">
    <property type="component" value="Unassembled WGS sequence"/>
</dbReference>
<accession>A0A8I2YXW3</accession>
<gene>
    <name evidence="1" type="ORF">JVT61DRAFT_12285</name>
    <name evidence="2" type="ORF">JVT61DRAFT_8680</name>
</gene>
<proteinExistence type="predicted"/>
<keyword evidence="3" id="KW-1185">Reference proteome</keyword>
<dbReference type="AlphaFoldDB" id="A0A8I2YXW3"/>
<protein>
    <submittedName>
        <fullName evidence="2">Uncharacterized protein</fullName>
    </submittedName>
</protein>
<evidence type="ECO:0000313" key="3">
    <source>
        <dbReference type="Proteomes" id="UP000683000"/>
    </source>
</evidence>
<evidence type="ECO:0000313" key="1">
    <source>
        <dbReference type="EMBL" id="KAG6370332.1"/>
    </source>
</evidence>
<sequence length="149" mass="16701">MWGDCTFYKLKDPVLFAQEGDTFICQAKQKWQEEGNRLHIEPIMTVVCQLAERSGISSMRLELGKSSTRSHISPSRSVALVLLTVSHLMHSSFLPSHPPTVPCCSTSETNANRCLVSLHVNHRVASRHSSTLVLPYLTHRSLSPTQFRS</sequence>
<reference evidence="2" key="1">
    <citation type="submission" date="2021-03" db="EMBL/GenBank/DDBJ databases">
        <title>Evolutionary innovations through gain and loss of genes in the ectomycorrhizal Boletales.</title>
        <authorList>
            <person name="Wu G."/>
            <person name="Miyauchi S."/>
            <person name="Morin E."/>
            <person name="Yang Z.-L."/>
            <person name="Xu J."/>
            <person name="Martin F.M."/>
        </authorList>
    </citation>
    <scope>NUCLEOTIDE SEQUENCE</scope>
    <source>
        <strain evidence="2">BR01</strain>
    </source>
</reference>
<name>A0A8I2YXW3_9AGAM</name>
<dbReference type="EMBL" id="JAGFBS010000003">
    <property type="protein sequence ID" value="KAG6380516.1"/>
    <property type="molecule type" value="Genomic_DNA"/>
</dbReference>
<organism evidence="2 3">
    <name type="scientific">Boletus reticuloceps</name>
    <dbReference type="NCBI Taxonomy" id="495285"/>
    <lineage>
        <taxon>Eukaryota</taxon>
        <taxon>Fungi</taxon>
        <taxon>Dikarya</taxon>
        <taxon>Basidiomycota</taxon>
        <taxon>Agaricomycotina</taxon>
        <taxon>Agaricomycetes</taxon>
        <taxon>Agaricomycetidae</taxon>
        <taxon>Boletales</taxon>
        <taxon>Boletineae</taxon>
        <taxon>Boletaceae</taxon>
        <taxon>Boletoideae</taxon>
        <taxon>Boletus</taxon>
    </lineage>
</organism>
<evidence type="ECO:0000313" key="2">
    <source>
        <dbReference type="EMBL" id="KAG6380516.1"/>
    </source>
</evidence>
<dbReference type="EMBL" id="JAGFBS010000054">
    <property type="protein sequence ID" value="KAG6370332.1"/>
    <property type="molecule type" value="Genomic_DNA"/>
</dbReference>